<feature type="compositionally biased region" description="Low complexity" evidence="1">
    <location>
        <begin position="81"/>
        <end position="111"/>
    </location>
</feature>
<evidence type="ECO:0000313" key="4">
    <source>
        <dbReference type="Proteomes" id="UP000602284"/>
    </source>
</evidence>
<accession>A0ABS1J8M1</accession>
<feature type="region of interest" description="Disordered" evidence="1">
    <location>
        <begin position="33"/>
        <end position="111"/>
    </location>
</feature>
<feature type="compositionally biased region" description="Polar residues" evidence="1">
    <location>
        <begin position="33"/>
        <end position="59"/>
    </location>
</feature>
<keyword evidence="4" id="KW-1185">Reference proteome</keyword>
<dbReference type="RefSeq" id="WP_201631664.1">
    <property type="nucleotide sequence ID" value="NZ_JAEQNB010000001.1"/>
</dbReference>
<feature type="signal peptide" evidence="2">
    <location>
        <begin position="1"/>
        <end position="29"/>
    </location>
</feature>
<reference evidence="3 4" key="1">
    <citation type="submission" date="2021-01" db="EMBL/GenBank/DDBJ databases">
        <title>Tumebacillus sp. strain ITR2 16S ribosomal RNA gene Genome sequencing and assembly.</title>
        <authorList>
            <person name="Kang M."/>
        </authorList>
    </citation>
    <scope>NUCLEOTIDE SEQUENCE [LARGE SCALE GENOMIC DNA]</scope>
    <source>
        <strain evidence="3 4">ITR2</strain>
    </source>
</reference>
<dbReference type="EMBL" id="JAEQNB010000001">
    <property type="protein sequence ID" value="MBL0385993.1"/>
    <property type="molecule type" value="Genomic_DNA"/>
</dbReference>
<evidence type="ECO:0000256" key="1">
    <source>
        <dbReference type="SAM" id="MobiDB-lite"/>
    </source>
</evidence>
<organism evidence="3 4">
    <name type="scientific">Tumebacillus amylolyticus</name>
    <dbReference type="NCBI Taxonomy" id="2801339"/>
    <lineage>
        <taxon>Bacteria</taxon>
        <taxon>Bacillati</taxon>
        <taxon>Bacillota</taxon>
        <taxon>Bacilli</taxon>
        <taxon>Bacillales</taxon>
        <taxon>Alicyclobacillaceae</taxon>
        <taxon>Tumebacillus</taxon>
    </lineage>
</organism>
<sequence>MKPKQWVPWIIRLGSVALVSVLTGQITTANVNHNDNQTAINEKENVNGNQSTPDPNGSTIDDGLNGTDGYIGGDDRTIDPGQNFGSNNSQGSSGFTRPNRGGGNNTRTHGS</sequence>
<comment type="caution">
    <text evidence="3">The sequence shown here is derived from an EMBL/GenBank/DDBJ whole genome shotgun (WGS) entry which is preliminary data.</text>
</comment>
<keyword evidence="2" id="KW-0732">Signal</keyword>
<name>A0ABS1J8M1_9BACL</name>
<feature type="chain" id="PRO_5045638841" evidence="2">
    <location>
        <begin position="30"/>
        <end position="111"/>
    </location>
</feature>
<proteinExistence type="predicted"/>
<protein>
    <submittedName>
        <fullName evidence="3">Uncharacterized protein</fullName>
    </submittedName>
</protein>
<evidence type="ECO:0000256" key="2">
    <source>
        <dbReference type="SAM" id="SignalP"/>
    </source>
</evidence>
<dbReference type="Proteomes" id="UP000602284">
    <property type="component" value="Unassembled WGS sequence"/>
</dbReference>
<evidence type="ECO:0000313" key="3">
    <source>
        <dbReference type="EMBL" id="MBL0385993.1"/>
    </source>
</evidence>
<gene>
    <name evidence="3" type="ORF">JJB07_04945</name>
</gene>